<organism evidence="2 3">
    <name type="scientific">Ottowia thiooxydans</name>
    <dbReference type="NCBI Taxonomy" id="219182"/>
    <lineage>
        <taxon>Bacteria</taxon>
        <taxon>Pseudomonadati</taxon>
        <taxon>Pseudomonadota</taxon>
        <taxon>Betaproteobacteria</taxon>
        <taxon>Burkholderiales</taxon>
        <taxon>Comamonadaceae</taxon>
        <taxon>Ottowia</taxon>
    </lineage>
</organism>
<dbReference type="Pfam" id="PF07963">
    <property type="entry name" value="N_methyl"/>
    <property type="match status" value="1"/>
</dbReference>
<dbReference type="InterPro" id="IPR012902">
    <property type="entry name" value="N_methyl_site"/>
</dbReference>
<gene>
    <name evidence="2" type="ORF">ABIE13_004653</name>
</gene>
<keyword evidence="1" id="KW-0812">Transmembrane</keyword>
<keyword evidence="1" id="KW-1133">Transmembrane helix</keyword>
<evidence type="ECO:0000256" key="1">
    <source>
        <dbReference type="SAM" id="Phobius"/>
    </source>
</evidence>
<dbReference type="PROSITE" id="PS00409">
    <property type="entry name" value="PROKAR_NTER_METHYL"/>
    <property type="match status" value="1"/>
</dbReference>
<accession>A0ABV2QEQ0</accession>
<comment type="caution">
    <text evidence="2">The sequence shown here is derived from an EMBL/GenBank/DDBJ whole genome shotgun (WGS) entry which is preliminary data.</text>
</comment>
<evidence type="ECO:0000313" key="2">
    <source>
        <dbReference type="EMBL" id="MET4579516.1"/>
    </source>
</evidence>
<dbReference type="InterPro" id="IPR013362">
    <property type="entry name" value="Pilus_4_PilV"/>
</dbReference>
<dbReference type="RefSeq" id="WP_354447681.1">
    <property type="nucleotide sequence ID" value="NZ_JBEPSH010000010.1"/>
</dbReference>
<dbReference type="Proteomes" id="UP001549320">
    <property type="component" value="Unassembled WGS sequence"/>
</dbReference>
<dbReference type="EMBL" id="JBEPSH010000010">
    <property type="protein sequence ID" value="MET4579516.1"/>
    <property type="molecule type" value="Genomic_DNA"/>
</dbReference>
<evidence type="ECO:0000313" key="3">
    <source>
        <dbReference type="Proteomes" id="UP001549320"/>
    </source>
</evidence>
<feature type="transmembrane region" description="Helical" evidence="1">
    <location>
        <begin position="12"/>
        <end position="34"/>
    </location>
</feature>
<dbReference type="NCBIfam" id="TIGR02523">
    <property type="entry name" value="type_IV_pilV"/>
    <property type="match status" value="1"/>
</dbReference>
<keyword evidence="1" id="KW-0472">Membrane</keyword>
<name>A0ABV2QEQ0_9BURK</name>
<sequence length="211" mass="22429">MKIGRISAQRGVTLLEVLVALVIFAFGLLAAAGLQLSSLQAAQYSANSGVATSMAREYGELMQMVPSGVKATFNAESTTTDSLLFDSKTLDISSPDANACVGTGASCNTNTDDGMKKFVNAMRNDWATRVQSTQMLPAGRAEVCRDSSPRDASGNLEWGGCDEAGEMVIVKMGWLGKPLAGTTDTPPDWMTADRPRFAISVMANLKDYVEN</sequence>
<reference evidence="2 3" key="1">
    <citation type="submission" date="2024-06" db="EMBL/GenBank/DDBJ databases">
        <title>Sorghum-associated microbial communities from plants grown in Nebraska, USA.</title>
        <authorList>
            <person name="Schachtman D."/>
        </authorList>
    </citation>
    <scope>NUCLEOTIDE SEQUENCE [LARGE SCALE GENOMIC DNA]</scope>
    <source>
        <strain evidence="2 3">2709</strain>
    </source>
</reference>
<proteinExistence type="predicted"/>
<keyword evidence="3" id="KW-1185">Reference proteome</keyword>
<dbReference type="NCBIfam" id="TIGR02532">
    <property type="entry name" value="IV_pilin_GFxxxE"/>
    <property type="match status" value="1"/>
</dbReference>
<protein>
    <submittedName>
        <fullName evidence="2">Type IV pilus assembly protein PilV</fullName>
    </submittedName>
</protein>